<evidence type="ECO:0000313" key="3">
    <source>
        <dbReference type="Proteomes" id="UP001202961"/>
    </source>
</evidence>
<evidence type="ECO:0000313" key="2">
    <source>
        <dbReference type="EMBL" id="MCM2371951.1"/>
    </source>
</evidence>
<dbReference type="RefSeq" id="WP_250929580.1">
    <property type="nucleotide sequence ID" value="NZ_JAMQBK010000039.1"/>
</dbReference>
<keyword evidence="1" id="KW-0175">Coiled coil</keyword>
<organism evidence="2 3">
    <name type="scientific">Aporhodopirellula aestuarii</name>
    <dbReference type="NCBI Taxonomy" id="2950107"/>
    <lineage>
        <taxon>Bacteria</taxon>
        <taxon>Pseudomonadati</taxon>
        <taxon>Planctomycetota</taxon>
        <taxon>Planctomycetia</taxon>
        <taxon>Pirellulales</taxon>
        <taxon>Pirellulaceae</taxon>
        <taxon>Aporhodopirellula</taxon>
    </lineage>
</organism>
<sequence>MQNAENARRVLNDRIEMEIDLLDQVTPLKEPQKEMIRLAGKGDIARFLNEVDRAVQEFKIREANGANGQQAVNELYQLAMPLQQRLNKGLFNKDSLLRKVARTAIDEHQAVELRKREAEQAKRKVELAYATFVANLGRQVPMTMQQRDALMDLLRDKAKINNTSGPYVAYVVMVKLSEMPEAQIKAIFDEPQSKAIQSTFAQAAAIKQSLTQMGAWDE</sequence>
<name>A0ABT0U6K0_9BACT</name>
<dbReference type="Proteomes" id="UP001202961">
    <property type="component" value="Unassembled WGS sequence"/>
</dbReference>
<evidence type="ECO:0000256" key="1">
    <source>
        <dbReference type="SAM" id="Coils"/>
    </source>
</evidence>
<gene>
    <name evidence="2" type="ORF">NB063_15205</name>
</gene>
<accession>A0ABT0U6K0</accession>
<proteinExistence type="predicted"/>
<protein>
    <submittedName>
        <fullName evidence="2">Uncharacterized protein</fullName>
    </submittedName>
</protein>
<dbReference type="EMBL" id="JAMQBK010000039">
    <property type="protein sequence ID" value="MCM2371951.1"/>
    <property type="molecule type" value="Genomic_DNA"/>
</dbReference>
<comment type="caution">
    <text evidence="2">The sequence shown here is derived from an EMBL/GenBank/DDBJ whole genome shotgun (WGS) entry which is preliminary data.</text>
</comment>
<feature type="coiled-coil region" evidence="1">
    <location>
        <begin position="101"/>
        <end position="128"/>
    </location>
</feature>
<reference evidence="2 3" key="1">
    <citation type="journal article" date="2022" name="Syst. Appl. Microbiol.">
        <title>Rhodopirellula aestuarii sp. nov., a novel member of the genus Rhodopirellula isolated from brackish sediments collected in the Tagus River estuary, Portugal.</title>
        <authorList>
            <person name="Vitorino I.R."/>
            <person name="Klimek D."/>
            <person name="Calusinska M."/>
            <person name="Lobo-da-Cunha A."/>
            <person name="Vasconcelos V."/>
            <person name="Lage O.M."/>
        </authorList>
    </citation>
    <scope>NUCLEOTIDE SEQUENCE [LARGE SCALE GENOMIC DNA]</scope>
    <source>
        <strain evidence="2 3">ICT_H3.1</strain>
    </source>
</reference>
<keyword evidence="3" id="KW-1185">Reference proteome</keyword>